<dbReference type="PANTHER" id="PTHR19241">
    <property type="entry name" value="ATP-BINDING CASSETTE TRANSPORTER"/>
    <property type="match status" value="1"/>
</dbReference>
<keyword evidence="1" id="KW-0813">Transport</keyword>
<dbReference type="SMR" id="A0A194VU35"/>
<dbReference type="AlphaFoldDB" id="A0A194VU35"/>
<dbReference type="Proteomes" id="UP000078559">
    <property type="component" value="Chromosome 3"/>
</dbReference>
<sequence>MLKAIAGLFKHTTAQRVQILEDFEGLIRPGEMLLVLGRPGSGYSTFLKALSGHSRGVHLDDEAEIEYQDQVQLGIPYDEMHRDFKGDCVYISEFDVHFPRVTLGQTLDFTASTRDEHPDATTGIRAASMFGLDKAFDTKIGNAIIRGISGGKKRRTSIAEHGSNVGTTIFDKITLLYEGRQIYFGPVDSASDYSTALGFVRPNRATTSDFLTSMTNPEERVVADGYENRVPRSPGEFARVWKQSSKAIALRAEVEVLRLAQHSNDTGNTDLLRLQTSTYHPLQMYQQLGICIHRAFLRLRSNPSATISAVIANSILGLVVGSAFYNTGETTDDLLN</sequence>
<reference evidence="3" key="1">
    <citation type="submission" date="2014-12" db="EMBL/GenBank/DDBJ databases">
        <title>Genome Sequence of Valsa Canker Pathogens Uncovers a Specific Adaption of Colonization on Woody Bark.</title>
        <authorList>
            <person name="Yin Z."/>
            <person name="Liu H."/>
            <person name="Gao X."/>
            <person name="Li Z."/>
            <person name="Song N."/>
            <person name="Ke X."/>
            <person name="Dai Q."/>
            <person name="Wu Y."/>
            <person name="Sun Y."/>
            <person name="Xu J.-R."/>
            <person name="Kang Z.K."/>
            <person name="Wang L."/>
            <person name="Huang L."/>
        </authorList>
    </citation>
    <scope>NUCLEOTIDE SEQUENCE [LARGE SCALE GENOMIC DNA]</scope>
    <source>
        <strain evidence="3">03-8</strain>
    </source>
</reference>
<dbReference type="SUPFAM" id="SSF52540">
    <property type="entry name" value="P-loop containing nucleoside triphosphate hydrolases"/>
    <property type="match status" value="1"/>
</dbReference>
<dbReference type="GO" id="GO:0016887">
    <property type="term" value="F:ATP hydrolysis activity"/>
    <property type="evidence" value="ECO:0007669"/>
    <property type="project" value="InterPro"/>
</dbReference>
<evidence type="ECO:0000259" key="2">
    <source>
        <dbReference type="Pfam" id="PF00005"/>
    </source>
</evidence>
<dbReference type="GO" id="GO:0005524">
    <property type="term" value="F:ATP binding"/>
    <property type="evidence" value="ECO:0007669"/>
    <property type="project" value="InterPro"/>
</dbReference>
<protein>
    <submittedName>
        <fullName evidence="3">Multidrug resistance protein CDR2</fullName>
    </submittedName>
</protein>
<dbReference type="OrthoDB" id="245989at2759"/>
<organism evidence="3 4">
    <name type="scientific">Cytospora mali</name>
    <name type="common">Apple Valsa canker fungus</name>
    <name type="synonym">Valsa mali</name>
    <dbReference type="NCBI Taxonomy" id="578113"/>
    <lineage>
        <taxon>Eukaryota</taxon>
        <taxon>Fungi</taxon>
        <taxon>Dikarya</taxon>
        <taxon>Ascomycota</taxon>
        <taxon>Pezizomycotina</taxon>
        <taxon>Sordariomycetes</taxon>
        <taxon>Sordariomycetidae</taxon>
        <taxon>Diaporthales</taxon>
        <taxon>Cytosporaceae</taxon>
        <taxon>Cytospora</taxon>
    </lineage>
</organism>
<evidence type="ECO:0000313" key="4">
    <source>
        <dbReference type="Proteomes" id="UP000078559"/>
    </source>
</evidence>
<dbReference type="Pfam" id="PF00005">
    <property type="entry name" value="ABC_tran"/>
    <property type="match status" value="1"/>
</dbReference>
<gene>
    <name evidence="3" type="ORF">VM1G_03574</name>
</gene>
<dbReference type="InterPro" id="IPR003439">
    <property type="entry name" value="ABC_transporter-like_ATP-bd"/>
</dbReference>
<dbReference type="InterPro" id="IPR027417">
    <property type="entry name" value="P-loop_NTPase"/>
</dbReference>
<accession>A0A194VU35</accession>
<proteinExistence type="predicted"/>
<dbReference type="EMBL" id="CM003100">
    <property type="protein sequence ID" value="KUI67721.1"/>
    <property type="molecule type" value="Genomic_DNA"/>
</dbReference>
<name>A0A194VU35_CYTMA</name>
<evidence type="ECO:0000256" key="1">
    <source>
        <dbReference type="ARBA" id="ARBA00022448"/>
    </source>
</evidence>
<keyword evidence="4" id="KW-1185">Reference proteome</keyword>
<evidence type="ECO:0000313" key="3">
    <source>
        <dbReference type="EMBL" id="KUI67721.1"/>
    </source>
</evidence>
<feature type="domain" description="ABC transporter" evidence="2">
    <location>
        <begin position="22"/>
        <end position="160"/>
    </location>
</feature>
<dbReference type="Gene3D" id="3.40.50.300">
    <property type="entry name" value="P-loop containing nucleotide triphosphate hydrolases"/>
    <property type="match status" value="1"/>
</dbReference>